<comment type="caution">
    <text evidence="1">The sequence shown here is derived from an EMBL/GenBank/DDBJ whole genome shotgun (WGS) entry which is preliminary data.</text>
</comment>
<dbReference type="RefSeq" id="WP_345109443.1">
    <property type="nucleotide sequence ID" value="NZ_BAABDH010000010.1"/>
</dbReference>
<accession>A0ABP7MH34</accession>
<gene>
    <name evidence="1" type="ORF">GCM10022406_04360</name>
</gene>
<protein>
    <recommendedName>
        <fullName evidence="3">Lipoprotein</fullName>
    </recommendedName>
</protein>
<keyword evidence="2" id="KW-1185">Reference proteome</keyword>
<reference evidence="2" key="1">
    <citation type="journal article" date="2019" name="Int. J. Syst. Evol. Microbiol.">
        <title>The Global Catalogue of Microorganisms (GCM) 10K type strain sequencing project: providing services to taxonomists for standard genome sequencing and annotation.</title>
        <authorList>
            <consortium name="The Broad Institute Genomics Platform"/>
            <consortium name="The Broad Institute Genome Sequencing Center for Infectious Disease"/>
            <person name="Wu L."/>
            <person name="Ma J."/>
        </authorList>
    </citation>
    <scope>NUCLEOTIDE SEQUENCE [LARGE SCALE GENOMIC DNA]</scope>
    <source>
        <strain evidence="2">JCM 17214</strain>
    </source>
</reference>
<dbReference type="Proteomes" id="UP001499909">
    <property type="component" value="Unassembled WGS sequence"/>
</dbReference>
<evidence type="ECO:0000313" key="1">
    <source>
        <dbReference type="EMBL" id="GAA3921334.1"/>
    </source>
</evidence>
<organism evidence="1 2">
    <name type="scientific">Hymenobacter algoricola</name>
    <dbReference type="NCBI Taxonomy" id="486267"/>
    <lineage>
        <taxon>Bacteria</taxon>
        <taxon>Pseudomonadati</taxon>
        <taxon>Bacteroidota</taxon>
        <taxon>Cytophagia</taxon>
        <taxon>Cytophagales</taxon>
        <taxon>Hymenobacteraceae</taxon>
        <taxon>Hymenobacter</taxon>
    </lineage>
</organism>
<dbReference type="PROSITE" id="PS51257">
    <property type="entry name" value="PROKAR_LIPOPROTEIN"/>
    <property type="match status" value="1"/>
</dbReference>
<proteinExistence type="predicted"/>
<sequence>MRFPSFAHGLALVGAFSLLAGCRQVCDYDSQPQYPLTADQRAWAVPYPKNAELRFRNAAGYVRTYRVTESRIEFARQGAAKSTVCGTHQSEGFVMRLERTDSVGRGDYILHLSADEGGTSPNGPNGPNGQTATLRWAASEFRVPTYAMDRGLQAVGTATVAGRTYQNVVELNDLGGTVSPTRQPWYVPRVLLTKADGVIRFYERGGNVWDRL</sequence>
<name>A0ABP7MH34_9BACT</name>
<dbReference type="EMBL" id="BAABDH010000010">
    <property type="protein sequence ID" value="GAA3921334.1"/>
    <property type="molecule type" value="Genomic_DNA"/>
</dbReference>
<evidence type="ECO:0008006" key="3">
    <source>
        <dbReference type="Google" id="ProtNLM"/>
    </source>
</evidence>
<evidence type="ECO:0000313" key="2">
    <source>
        <dbReference type="Proteomes" id="UP001499909"/>
    </source>
</evidence>